<evidence type="ECO:0000313" key="2">
    <source>
        <dbReference type="EMBL" id="STE83558.1"/>
    </source>
</evidence>
<organism evidence="2 3">
    <name type="scientific">Escherichia coli</name>
    <dbReference type="NCBI Taxonomy" id="562"/>
    <lineage>
        <taxon>Bacteria</taxon>
        <taxon>Pseudomonadati</taxon>
        <taxon>Pseudomonadota</taxon>
        <taxon>Gammaproteobacteria</taxon>
        <taxon>Enterobacterales</taxon>
        <taxon>Enterobacteriaceae</taxon>
        <taxon>Escherichia</taxon>
    </lineage>
</organism>
<dbReference type="SUPFAM" id="SSF110849">
    <property type="entry name" value="ParB/Sulfiredoxin"/>
    <property type="match status" value="1"/>
</dbReference>
<dbReference type="EMBL" id="UFZQ01000001">
    <property type="protein sequence ID" value="STE83558.1"/>
    <property type="molecule type" value="Genomic_DNA"/>
</dbReference>
<dbReference type="AlphaFoldDB" id="A0A376KLL4"/>
<evidence type="ECO:0000313" key="3">
    <source>
        <dbReference type="Proteomes" id="UP000255460"/>
    </source>
</evidence>
<accession>A0A376KLL4</accession>
<evidence type="ECO:0000256" key="1">
    <source>
        <dbReference type="SAM" id="MobiDB-lite"/>
    </source>
</evidence>
<proteinExistence type="predicted"/>
<sequence length="96" mass="10539">MAHKPLNLGAAIMQPGRQASAAGNVVALGETPMILTLDQLRPNPDNPRTTRNPRYDDIKNSIHARGWIRCPKSPVCRTVSRMCISSVTGETPVTRY</sequence>
<dbReference type="InterPro" id="IPR036086">
    <property type="entry name" value="ParB/Sulfiredoxin_sf"/>
</dbReference>
<feature type="compositionally biased region" description="Low complexity" evidence="1">
    <location>
        <begin position="41"/>
        <end position="52"/>
    </location>
</feature>
<gene>
    <name evidence="2" type="ORF">NCTC10418_01213</name>
</gene>
<reference evidence="2 3" key="1">
    <citation type="submission" date="2018-06" db="EMBL/GenBank/DDBJ databases">
        <authorList>
            <consortium name="Pathogen Informatics"/>
            <person name="Doyle S."/>
        </authorList>
    </citation>
    <scope>NUCLEOTIDE SEQUENCE [LARGE SCALE GENOMIC DNA]</scope>
    <source>
        <strain evidence="2 3">NCTC10418</strain>
    </source>
</reference>
<dbReference type="Proteomes" id="UP000255460">
    <property type="component" value="Unassembled WGS sequence"/>
</dbReference>
<protein>
    <submittedName>
        <fullName evidence="2">Putative ATP/GTP binding protein</fullName>
    </submittedName>
</protein>
<feature type="region of interest" description="Disordered" evidence="1">
    <location>
        <begin position="37"/>
        <end position="56"/>
    </location>
</feature>
<name>A0A376KLL4_ECOLX</name>